<keyword evidence="2" id="KW-0675">Receptor</keyword>
<comment type="caution">
    <text evidence="2">The sequence shown here is derived from an EMBL/GenBank/DDBJ whole genome shotgun (WGS) entry which is preliminary data.</text>
</comment>
<dbReference type="PANTHER" id="PTHR42928">
    <property type="entry name" value="TRICARBOXYLATE-BINDING PROTEIN"/>
    <property type="match status" value="1"/>
</dbReference>
<dbReference type="Pfam" id="PF03401">
    <property type="entry name" value="TctC"/>
    <property type="match status" value="1"/>
</dbReference>
<dbReference type="RefSeq" id="WP_309826019.1">
    <property type="nucleotide sequence ID" value="NZ_JAVIZX010000001.1"/>
</dbReference>
<evidence type="ECO:0000313" key="2">
    <source>
        <dbReference type="EMBL" id="MDR6212931.1"/>
    </source>
</evidence>
<name>A0ABU1I7H7_9BURK</name>
<dbReference type="Gene3D" id="3.40.190.10">
    <property type="entry name" value="Periplasmic binding protein-like II"/>
    <property type="match status" value="1"/>
</dbReference>
<gene>
    <name evidence="2" type="ORF">QE399_000620</name>
</gene>
<keyword evidence="3" id="KW-1185">Reference proteome</keyword>
<comment type="similarity">
    <text evidence="1">Belongs to the UPF0065 (bug) family.</text>
</comment>
<proteinExistence type="inferred from homology"/>
<dbReference type="EMBL" id="JAVIZX010000001">
    <property type="protein sequence ID" value="MDR6212931.1"/>
    <property type="molecule type" value="Genomic_DNA"/>
</dbReference>
<dbReference type="PROSITE" id="PS51318">
    <property type="entry name" value="TAT"/>
    <property type="match status" value="1"/>
</dbReference>
<dbReference type="Gene3D" id="3.40.190.150">
    <property type="entry name" value="Bordetella uptake gene, domain 1"/>
    <property type="match status" value="1"/>
</dbReference>
<sequence length="346" mass="36074">MHTPPALFLSPWALPCPPAARPTRRRLLMGAAAGVAGSWLTARAQQAPGAGVLTLVVSYPEGGGADLMARLLAPRLADALGRPVRVENQPGESGRLAAARVARAAPNGATLLVDASSFAVNPSIYPRLPYDSDRAFSPLAVLATFPNVLVCPPAYPARSIQEVIQLARSQPGSVAFASSGNGSAQHLAGALFEQRAGIQLTHRPQPGGGPALAEVMAGRVPLFFANLCSSLHHIQSGRLRALAVTAPVRARPLPQVPTLSEVGVGPFDVLEWNPVLAPQGMPAEPRARLVAAVRAAMAHPDVSARISALGGQPLADTSPEAAARFIQAQRAFWAKVVRERRIAASA</sequence>
<reference evidence="2 3" key="1">
    <citation type="submission" date="2023-08" db="EMBL/GenBank/DDBJ databases">
        <title>Functional and genomic diversity of the sorghum phyllosphere microbiome.</title>
        <authorList>
            <person name="Shade A."/>
        </authorList>
    </citation>
    <scope>NUCLEOTIDE SEQUENCE [LARGE SCALE GENOMIC DNA]</scope>
    <source>
        <strain evidence="2 3">SORGH_AS_0335</strain>
    </source>
</reference>
<dbReference type="InterPro" id="IPR005064">
    <property type="entry name" value="BUG"/>
</dbReference>
<dbReference type="Proteomes" id="UP001267710">
    <property type="component" value="Unassembled WGS sequence"/>
</dbReference>
<dbReference type="PANTHER" id="PTHR42928:SF5">
    <property type="entry name" value="BLR1237 PROTEIN"/>
    <property type="match status" value="1"/>
</dbReference>
<organism evidence="2 3">
    <name type="scientific">Paracidovorax wautersii</name>
    <dbReference type="NCBI Taxonomy" id="1177982"/>
    <lineage>
        <taxon>Bacteria</taxon>
        <taxon>Pseudomonadati</taxon>
        <taxon>Pseudomonadota</taxon>
        <taxon>Betaproteobacteria</taxon>
        <taxon>Burkholderiales</taxon>
        <taxon>Comamonadaceae</taxon>
        <taxon>Paracidovorax</taxon>
    </lineage>
</organism>
<protein>
    <submittedName>
        <fullName evidence="2">Tripartite-type tricarboxylate transporter receptor subunit TctC</fullName>
    </submittedName>
</protein>
<dbReference type="SUPFAM" id="SSF53850">
    <property type="entry name" value="Periplasmic binding protein-like II"/>
    <property type="match status" value="1"/>
</dbReference>
<dbReference type="InterPro" id="IPR006311">
    <property type="entry name" value="TAT_signal"/>
</dbReference>
<evidence type="ECO:0000256" key="1">
    <source>
        <dbReference type="ARBA" id="ARBA00006987"/>
    </source>
</evidence>
<dbReference type="PIRSF" id="PIRSF017082">
    <property type="entry name" value="YflP"/>
    <property type="match status" value="1"/>
</dbReference>
<evidence type="ECO:0000313" key="3">
    <source>
        <dbReference type="Proteomes" id="UP001267710"/>
    </source>
</evidence>
<dbReference type="InterPro" id="IPR042100">
    <property type="entry name" value="Bug_dom1"/>
</dbReference>
<accession>A0ABU1I7H7</accession>